<dbReference type="AlphaFoldDB" id="A0A518HRT3"/>
<reference evidence="2 3" key="1">
    <citation type="submission" date="2019-03" db="EMBL/GenBank/DDBJ databases">
        <title>Deep-cultivation of Planctomycetes and their phenomic and genomic characterization uncovers novel biology.</title>
        <authorList>
            <person name="Wiegand S."/>
            <person name="Jogler M."/>
            <person name="Boedeker C."/>
            <person name="Pinto D."/>
            <person name="Vollmers J."/>
            <person name="Rivas-Marin E."/>
            <person name="Kohn T."/>
            <person name="Peeters S.H."/>
            <person name="Heuer A."/>
            <person name="Rast P."/>
            <person name="Oberbeckmann S."/>
            <person name="Bunk B."/>
            <person name="Jeske O."/>
            <person name="Meyerdierks A."/>
            <person name="Storesund J.E."/>
            <person name="Kallscheuer N."/>
            <person name="Luecker S."/>
            <person name="Lage O.M."/>
            <person name="Pohl T."/>
            <person name="Merkel B.J."/>
            <person name="Hornburger P."/>
            <person name="Mueller R.-W."/>
            <person name="Bruemmer F."/>
            <person name="Labrenz M."/>
            <person name="Spormann A.M."/>
            <person name="Op den Camp H."/>
            <person name="Overmann J."/>
            <person name="Amann R."/>
            <person name="Jetten M.S.M."/>
            <person name="Mascher T."/>
            <person name="Medema M.H."/>
            <person name="Devos D.P."/>
            <person name="Kaster A.-K."/>
            <person name="Ovreas L."/>
            <person name="Rohde M."/>
            <person name="Galperin M.Y."/>
            <person name="Jogler C."/>
        </authorList>
    </citation>
    <scope>NUCLEOTIDE SEQUENCE [LARGE SCALE GENOMIC DNA]</scope>
    <source>
        <strain evidence="2 3">Enr13</strain>
    </source>
</reference>
<evidence type="ECO:0000256" key="1">
    <source>
        <dbReference type="SAM" id="Coils"/>
    </source>
</evidence>
<evidence type="ECO:0008006" key="4">
    <source>
        <dbReference type="Google" id="ProtNLM"/>
    </source>
</evidence>
<protein>
    <recommendedName>
        <fullName evidence="4">Chromosome partition protein Smc</fullName>
    </recommendedName>
</protein>
<dbReference type="OrthoDB" id="253764at2"/>
<dbReference type="RefSeq" id="WP_145387707.1">
    <property type="nucleotide sequence ID" value="NZ_CP037423.1"/>
</dbReference>
<dbReference type="KEGG" id="snep:Enr13x_33680"/>
<evidence type="ECO:0000313" key="2">
    <source>
        <dbReference type="EMBL" id="QDV43511.1"/>
    </source>
</evidence>
<gene>
    <name evidence="2" type="ORF">Enr13x_33680</name>
</gene>
<sequence length="278" mass="31326">MTLLGKSFTVIIFLLSLSFMVLALAVNASHRNWRDVVLGPSGYKEKIEAISRENEQLEDAKQRAQAALSREQVARRTALASLQTQLDQLQEELQLRISSVQKLEGELSNLAQVDKIRAEELQTLTDTTANLRDQVRKEQQDRDALFAQTLVLQDKLNQARGVRLQFETRNQNLQKELTRFREIADHMGIDPKAPLDGAPPERNGNVLVINRTKGLAEVSIGMDDGIRPGHELEVTRKSRYIGRLKVLKATPNRAVGEIMKDYSEGFILEGDRVDTSID</sequence>
<accession>A0A518HRT3</accession>
<evidence type="ECO:0000313" key="3">
    <source>
        <dbReference type="Proteomes" id="UP000319004"/>
    </source>
</evidence>
<feature type="coiled-coil region" evidence="1">
    <location>
        <begin position="43"/>
        <end position="176"/>
    </location>
</feature>
<keyword evidence="1" id="KW-0175">Coiled coil</keyword>
<dbReference type="EMBL" id="CP037423">
    <property type="protein sequence ID" value="QDV43511.1"/>
    <property type="molecule type" value="Genomic_DNA"/>
</dbReference>
<organism evidence="2 3">
    <name type="scientific">Stieleria neptunia</name>
    <dbReference type="NCBI Taxonomy" id="2527979"/>
    <lineage>
        <taxon>Bacteria</taxon>
        <taxon>Pseudomonadati</taxon>
        <taxon>Planctomycetota</taxon>
        <taxon>Planctomycetia</taxon>
        <taxon>Pirellulales</taxon>
        <taxon>Pirellulaceae</taxon>
        <taxon>Stieleria</taxon>
    </lineage>
</organism>
<dbReference type="Proteomes" id="UP000319004">
    <property type="component" value="Chromosome"/>
</dbReference>
<proteinExistence type="predicted"/>
<name>A0A518HRT3_9BACT</name>
<keyword evidence="3" id="KW-1185">Reference proteome</keyword>